<gene>
    <name evidence="1" type="ORF">ASPCAL03799</name>
</gene>
<dbReference type="STRING" id="454130.A0A0U5C4I1"/>
<organism evidence="1 2">
    <name type="scientific">Aspergillus calidoustus</name>
    <dbReference type="NCBI Taxonomy" id="454130"/>
    <lineage>
        <taxon>Eukaryota</taxon>
        <taxon>Fungi</taxon>
        <taxon>Dikarya</taxon>
        <taxon>Ascomycota</taxon>
        <taxon>Pezizomycotina</taxon>
        <taxon>Eurotiomycetes</taxon>
        <taxon>Eurotiomycetidae</taxon>
        <taxon>Eurotiales</taxon>
        <taxon>Aspergillaceae</taxon>
        <taxon>Aspergillus</taxon>
        <taxon>Aspergillus subgen. Nidulantes</taxon>
    </lineage>
</organism>
<proteinExistence type="predicted"/>
<evidence type="ECO:0000313" key="1">
    <source>
        <dbReference type="EMBL" id="CEL02633.1"/>
    </source>
</evidence>
<dbReference type="OrthoDB" id="4187154at2759"/>
<keyword evidence="2" id="KW-1185">Reference proteome</keyword>
<name>A0A0U5C4I1_ASPCI</name>
<accession>A0A0U5C4I1</accession>
<reference evidence="2" key="1">
    <citation type="journal article" date="2016" name="Genome Announc.">
        <title>Draft genome sequences of fungus Aspergillus calidoustus.</title>
        <authorList>
            <person name="Horn F."/>
            <person name="Linde J."/>
            <person name="Mattern D.J."/>
            <person name="Walther G."/>
            <person name="Guthke R."/>
            <person name="Scherlach K."/>
            <person name="Martin K."/>
            <person name="Brakhage A.A."/>
            <person name="Petzke L."/>
            <person name="Valiante V."/>
        </authorList>
    </citation>
    <scope>NUCLEOTIDE SEQUENCE [LARGE SCALE GENOMIC DNA]</scope>
    <source>
        <strain evidence="2">SF006504</strain>
    </source>
</reference>
<dbReference type="EMBL" id="CDMC01000003">
    <property type="protein sequence ID" value="CEL02633.1"/>
    <property type="molecule type" value="Genomic_DNA"/>
</dbReference>
<dbReference type="AlphaFoldDB" id="A0A0U5C4I1"/>
<dbReference type="Proteomes" id="UP000054771">
    <property type="component" value="Unassembled WGS sequence"/>
</dbReference>
<protein>
    <submittedName>
        <fullName evidence="1">Uncharacterized protein</fullName>
    </submittedName>
</protein>
<evidence type="ECO:0000313" key="2">
    <source>
        <dbReference type="Proteomes" id="UP000054771"/>
    </source>
</evidence>
<sequence>MNQTIQLGERSFSSPVLDLELSVRASATISSSDSSNLPCDPGRLRELLCSGSVWVSQAPGLDMNLTIACTPGLHDLIGHFASQLGDAICEAKIWSELGLSALYQSCIQSPDQIPPEIELSFGIQRRLDSTEAAKKCRVPKVLRNLGDFLPPPRVPTAYITSVDILLGYNHKSHRDRTYAPSPTIPASPSEDLQCFEDILQLHEFKDLDSDRVYLSPGSILSATKSSDTIFDKSSREVDEGQKPDSSSPISVTILPGRRASRVYLD</sequence>